<evidence type="ECO:0000313" key="8">
    <source>
        <dbReference type="EMBL" id="KAB8138715.1"/>
    </source>
</evidence>
<dbReference type="HAMAP" id="MF_00014">
    <property type="entry name" value="Ribosome_mat_RimM"/>
    <property type="match status" value="1"/>
</dbReference>
<keyword evidence="1 5" id="KW-0963">Cytoplasm</keyword>
<evidence type="ECO:0000259" key="7">
    <source>
        <dbReference type="Pfam" id="PF05239"/>
    </source>
</evidence>
<proteinExistence type="inferred from homology"/>
<keyword evidence="4 5" id="KW-0143">Chaperone</keyword>
<dbReference type="InterPro" id="IPR036976">
    <property type="entry name" value="RimM_N_sf"/>
</dbReference>
<evidence type="ECO:0000259" key="6">
    <source>
        <dbReference type="Pfam" id="PF01782"/>
    </source>
</evidence>
<dbReference type="Proteomes" id="UP000480246">
    <property type="component" value="Unassembled WGS sequence"/>
</dbReference>
<dbReference type="InterPro" id="IPR011033">
    <property type="entry name" value="PRC_barrel-like_sf"/>
</dbReference>
<dbReference type="Pfam" id="PF05239">
    <property type="entry name" value="PRC"/>
    <property type="match status" value="1"/>
</dbReference>
<dbReference type="Gene3D" id="2.40.30.60">
    <property type="entry name" value="RimM"/>
    <property type="match status" value="1"/>
</dbReference>
<evidence type="ECO:0000256" key="1">
    <source>
        <dbReference type="ARBA" id="ARBA00022490"/>
    </source>
</evidence>
<comment type="subcellular location">
    <subcellularLocation>
        <location evidence="5">Cytoplasm</location>
    </subcellularLocation>
</comment>
<evidence type="ECO:0000256" key="2">
    <source>
        <dbReference type="ARBA" id="ARBA00022517"/>
    </source>
</evidence>
<feature type="domain" description="RimM N-terminal" evidence="6">
    <location>
        <begin position="8"/>
        <end position="91"/>
    </location>
</feature>
<dbReference type="Gene3D" id="2.30.30.240">
    <property type="entry name" value="PRC-barrel domain"/>
    <property type="match status" value="1"/>
</dbReference>
<dbReference type="GO" id="GO:0005737">
    <property type="term" value="C:cytoplasm"/>
    <property type="evidence" value="ECO:0007669"/>
    <property type="project" value="UniProtKB-SubCell"/>
</dbReference>
<organism evidence="8 9">
    <name type="scientific">Gracilibacillus oryzae</name>
    <dbReference type="NCBI Taxonomy" id="1672701"/>
    <lineage>
        <taxon>Bacteria</taxon>
        <taxon>Bacillati</taxon>
        <taxon>Bacillota</taxon>
        <taxon>Bacilli</taxon>
        <taxon>Bacillales</taxon>
        <taxon>Bacillaceae</taxon>
        <taxon>Gracilibacillus</taxon>
    </lineage>
</organism>
<dbReference type="EMBL" id="WEID01000015">
    <property type="protein sequence ID" value="KAB8138715.1"/>
    <property type="molecule type" value="Genomic_DNA"/>
</dbReference>
<feature type="domain" description="PRC-barrel" evidence="7">
    <location>
        <begin position="97"/>
        <end position="171"/>
    </location>
</feature>
<dbReference type="AlphaFoldDB" id="A0A7C8L0B4"/>
<evidence type="ECO:0000313" key="9">
    <source>
        <dbReference type="Proteomes" id="UP000480246"/>
    </source>
</evidence>
<name>A0A7C8L0B4_9BACI</name>
<gene>
    <name evidence="5 8" type="primary">rimM</name>
    <name evidence="8" type="ORF">F9U64_03615</name>
</gene>
<dbReference type="InterPro" id="IPR009000">
    <property type="entry name" value="Transl_B-barrel_sf"/>
</dbReference>
<dbReference type="PANTHER" id="PTHR33692">
    <property type="entry name" value="RIBOSOME MATURATION FACTOR RIMM"/>
    <property type="match status" value="1"/>
</dbReference>
<dbReference type="InterPro" id="IPR002676">
    <property type="entry name" value="RimM_N"/>
</dbReference>
<dbReference type="RefSeq" id="WP_153401645.1">
    <property type="nucleotide sequence ID" value="NZ_ML762425.1"/>
</dbReference>
<sequence>MENQYLKVGKIVNTHGIKGEIKVVRITDFENRFEIGTTLYIKQNGTNKLMEVEVDGHRQHKQFDLLHLKGFNNINDVEKYKGSLLVIAKDQLEELEENEFYYFEIIGCDVYTMEEEYVGSVKEILSPAANDVWVIKPENGKDILIPYIESIVKEVNISEKKIIIEPMEGLLE</sequence>
<accession>A0A7C8L0B4</accession>
<dbReference type="InterPro" id="IPR027275">
    <property type="entry name" value="PRC-brl_dom"/>
</dbReference>
<dbReference type="NCBIfam" id="TIGR02273">
    <property type="entry name" value="16S_RimM"/>
    <property type="match status" value="1"/>
</dbReference>
<dbReference type="GO" id="GO:0006364">
    <property type="term" value="P:rRNA processing"/>
    <property type="evidence" value="ECO:0007669"/>
    <property type="project" value="UniProtKB-UniRule"/>
</dbReference>
<reference evidence="8 9" key="1">
    <citation type="submission" date="2019-10" db="EMBL/GenBank/DDBJ databases">
        <title>Gracilibacillus sp. nov. isolated from rice seeds.</title>
        <authorList>
            <person name="He S."/>
        </authorList>
    </citation>
    <scope>NUCLEOTIDE SEQUENCE [LARGE SCALE GENOMIC DNA]</scope>
    <source>
        <strain evidence="8 9">TD8</strain>
    </source>
</reference>
<dbReference type="SUPFAM" id="SSF50346">
    <property type="entry name" value="PRC-barrel domain"/>
    <property type="match status" value="1"/>
</dbReference>
<comment type="domain">
    <text evidence="5">The PRC barrel domain binds ribosomal protein uS19.</text>
</comment>
<dbReference type="GO" id="GO:0005840">
    <property type="term" value="C:ribosome"/>
    <property type="evidence" value="ECO:0007669"/>
    <property type="project" value="InterPro"/>
</dbReference>
<keyword evidence="3 5" id="KW-0698">rRNA processing</keyword>
<dbReference type="GO" id="GO:0042274">
    <property type="term" value="P:ribosomal small subunit biogenesis"/>
    <property type="evidence" value="ECO:0007669"/>
    <property type="project" value="UniProtKB-UniRule"/>
</dbReference>
<dbReference type="InterPro" id="IPR011961">
    <property type="entry name" value="RimM"/>
</dbReference>
<comment type="caution">
    <text evidence="8">The sequence shown here is derived from an EMBL/GenBank/DDBJ whole genome shotgun (WGS) entry which is preliminary data.</text>
</comment>
<comment type="function">
    <text evidence="5">An accessory protein needed during the final step in the assembly of 30S ribosomal subunit, possibly for assembly of the head region. Essential for efficient processing of 16S rRNA. May be needed both before and after RbfA during the maturation of 16S rRNA. It has affinity for free ribosomal 30S subunits but not for 70S ribosomes.</text>
</comment>
<dbReference type="SUPFAM" id="SSF50447">
    <property type="entry name" value="Translation proteins"/>
    <property type="match status" value="1"/>
</dbReference>
<dbReference type="OrthoDB" id="9810331at2"/>
<comment type="subunit">
    <text evidence="5">Binds ribosomal protein uS19.</text>
</comment>
<keyword evidence="9" id="KW-1185">Reference proteome</keyword>
<comment type="similarity">
    <text evidence="5">Belongs to the RimM family.</text>
</comment>
<evidence type="ECO:0000256" key="4">
    <source>
        <dbReference type="ARBA" id="ARBA00023186"/>
    </source>
</evidence>
<protein>
    <recommendedName>
        <fullName evidence="5">Ribosome maturation factor RimM</fullName>
    </recommendedName>
</protein>
<evidence type="ECO:0000256" key="5">
    <source>
        <dbReference type="HAMAP-Rule" id="MF_00014"/>
    </source>
</evidence>
<dbReference type="GO" id="GO:0043022">
    <property type="term" value="F:ribosome binding"/>
    <property type="evidence" value="ECO:0007669"/>
    <property type="project" value="InterPro"/>
</dbReference>
<dbReference type="Pfam" id="PF01782">
    <property type="entry name" value="RimM"/>
    <property type="match status" value="1"/>
</dbReference>
<dbReference type="PANTHER" id="PTHR33692:SF1">
    <property type="entry name" value="RIBOSOME MATURATION FACTOR RIMM"/>
    <property type="match status" value="1"/>
</dbReference>
<evidence type="ECO:0000256" key="3">
    <source>
        <dbReference type="ARBA" id="ARBA00022552"/>
    </source>
</evidence>
<keyword evidence="2 5" id="KW-0690">Ribosome biogenesis</keyword>